<protein>
    <submittedName>
        <fullName evidence="1">Uncharacterized protein</fullName>
    </submittedName>
</protein>
<dbReference type="Proteomes" id="UP001629288">
    <property type="component" value="Unassembled WGS sequence"/>
</dbReference>
<dbReference type="RefSeq" id="WP_408128283.1">
    <property type="nucleotide sequence ID" value="NZ_JAQQDH010000002.1"/>
</dbReference>
<accession>A0ABW9BWF4</accession>
<evidence type="ECO:0000313" key="2">
    <source>
        <dbReference type="Proteomes" id="UP001629288"/>
    </source>
</evidence>
<evidence type="ECO:0000313" key="1">
    <source>
        <dbReference type="EMBL" id="MFM0443656.1"/>
    </source>
</evidence>
<keyword evidence="2" id="KW-1185">Reference proteome</keyword>
<proteinExistence type="predicted"/>
<comment type="caution">
    <text evidence="1">The sequence shown here is derived from an EMBL/GenBank/DDBJ whole genome shotgun (WGS) entry which is preliminary data.</text>
</comment>
<sequence length="527" mass="56269">MGEDAGSPVQATLGVANRSLTSYRPGGDPAATVALDLTLPLEVHVEREPAVLKLRAAVQLGLWFERKLRAAGVAQATINAFRTTYPIPPATADDAIYDGTDGASFRTAATGRVVDGISVFLAATGAPGVPPLPGVASSNPAVAGAIAALVAFRTSLYSEPHSDRAWQPQQLTYEFAVDSPVAGDDLALVADGFDGGHLDWYDFELGTNSGAPAGVPPATVSQANYAFLPQHVTFRGMPDPRWWTFESGVTDFGSLDTEPVDLAKLLVIEFALTYGNDWFIVPVPTDVGSLSAITTLVVTDTFGQRTLIRSAEQTQVNPGESPWSMFKLSSAEARSPFIAIMPTLGVTDEGAMLETVHFLRDDMAAMAWAVEHALHGTLDGPIDAYQAYLARVARDPVPKPTPQPGDPPIYYTLESGVPDNWIPLVPVQTASGQLVFRRGILERPVGSTFVGNPAHASVLEPGVPFYLTDRIITRIGTFAGVAFRRSRGIDGTTYLWQARYSRPGTGPGWSGLRFDFLERFDGGAANP</sequence>
<gene>
    <name evidence="1" type="ORF">PQR00_08655</name>
</gene>
<dbReference type="EMBL" id="JAQQDH010000002">
    <property type="protein sequence ID" value="MFM0443656.1"/>
    <property type="molecule type" value="Genomic_DNA"/>
</dbReference>
<organism evidence="1 2">
    <name type="scientific">Paraburkholderia strydomiana</name>
    <dbReference type="NCBI Taxonomy" id="1245417"/>
    <lineage>
        <taxon>Bacteria</taxon>
        <taxon>Pseudomonadati</taxon>
        <taxon>Pseudomonadota</taxon>
        <taxon>Betaproteobacteria</taxon>
        <taxon>Burkholderiales</taxon>
        <taxon>Burkholderiaceae</taxon>
        <taxon>Paraburkholderia</taxon>
    </lineage>
</organism>
<reference evidence="1 2" key="1">
    <citation type="journal article" date="2024" name="Chem. Sci.">
        <title>Discovery of megapolipeptins by genome mining of a Burkholderiales bacteria collection.</title>
        <authorList>
            <person name="Paulo B.S."/>
            <person name="Recchia M.J.J."/>
            <person name="Lee S."/>
            <person name="Fergusson C.H."/>
            <person name="Romanowski S.B."/>
            <person name="Hernandez A."/>
            <person name="Krull N."/>
            <person name="Liu D.Y."/>
            <person name="Cavanagh H."/>
            <person name="Bos A."/>
            <person name="Gray C.A."/>
            <person name="Murphy B.T."/>
            <person name="Linington R.G."/>
            <person name="Eustaquio A.S."/>
        </authorList>
    </citation>
    <scope>NUCLEOTIDE SEQUENCE [LARGE SCALE GENOMIC DNA]</scope>
    <source>
        <strain evidence="1 2">RL17-379-BIB-C</strain>
    </source>
</reference>
<name>A0ABW9BWF4_9BURK</name>